<name>A0A0C3CI00_HEBCY</name>
<dbReference type="HOGENOM" id="CLU_075591_0_0_1"/>
<dbReference type="Proteomes" id="UP000053424">
    <property type="component" value="Unassembled WGS sequence"/>
</dbReference>
<keyword evidence="3" id="KW-1185">Reference proteome</keyword>
<dbReference type="AlphaFoldDB" id="A0A0C3CI00"/>
<dbReference type="InterPro" id="IPR022137">
    <property type="entry name" value="Znf_prot_DUF3669"/>
</dbReference>
<dbReference type="Pfam" id="PF12417">
    <property type="entry name" value="DUF3669"/>
    <property type="match status" value="1"/>
</dbReference>
<reference evidence="2 3" key="1">
    <citation type="submission" date="2014-04" db="EMBL/GenBank/DDBJ databases">
        <authorList>
            <consortium name="DOE Joint Genome Institute"/>
            <person name="Kuo A."/>
            <person name="Gay G."/>
            <person name="Dore J."/>
            <person name="Kohler A."/>
            <person name="Nagy L.G."/>
            <person name="Floudas D."/>
            <person name="Copeland A."/>
            <person name="Barry K.W."/>
            <person name="Cichocki N."/>
            <person name="Veneault-Fourrey C."/>
            <person name="LaButti K."/>
            <person name="Lindquist E.A."/>
            <person name="Lipzen A."/>
            <person name="Lundell T."/>
            <person name="Morin E."/>
            <person name="Murat C."/>
            <person name="Sun H."/>
            <person name="Tunlid A."/>
            <person name="Henrissat B."/>
            <person name="Grigoriev I.V."/>
            <person name="Hibbett D.S."/>
            <person name="Martin F."/>
            <person name="Nordberg H.P."/>
            <person name="Cantor M.N."/>
            <person name="Hua S.X."/>
        </authorList>
    </citation>
    <scope>NUCLEOTIDE SEQUENCE [LARGE SCALE GENOMIC DNA]</scope>
    <source>
        <strain evidence="3">h7</strain>
    </source>
</reference>
<evidence type="ECO:0000313" key="3">
    <source>
        <dbReference type="Proteomes" id="UP000053424"/>
    </source>
</evidence>
<dbReference type="STRING" id="686832.A0A0C3CI00"/>
<protein>
    <recommendedName>
        <fullName evidence="1">DUF3669 domain-containing protein</fullName>
    </recommendedName>
</protein>
<organism evidence="2 3">
    <name type="scientific">Hebeloma cylindrosporum</name>
    <dbReference type="NCBI Taxonomy" id="76867"/>
    <lineage>
        <taxon>Eukaryota</taxon>
        <taxon>Fungi</taxon>
        <taxon>Dikarya</taxon>
        <taxon>Basidiomycota</taxon>
        <taxon>Agaricomycotina</taxon>
        <taxon>Agaricomycetes</taxon>
        <taxon>Agaricomycetidae</taxon>
        <taxon>Agaricales</taxon>
        <taxon>Agaricineae</taxon>
        <taxon>Hymenogastraceae</taxon>
        <taxon>Hebeloma</taxon>
    </lineage>
</organism>
<sequence length="251" mass="28493">MLQYTRLFPPSLSPSNIIRPQNNNRPIEFVRIGSGTFATVYMNTADPGVYKKCRSAQNSSVLAEEYRQIKLISATLQESGNAILSPTPIEFYGPTLVFPAGDVTRTCAYSMTRVYPLPSALKAKLIKKYCPLDIRQNVKDLGLVLRGYHLARLLLGRPEPTADRDDQREMGRMLAQLHMTARNDARDIEVVCGANITNSVPTRLERRETRFWVIDFNQVKEFNFTEAQIPLLVDGFYANEAYFPRARPTEL</sequence>
<evidence type="ECO:0000259" key="1">
    <source>
        <dbReference type="Pfam" id="PF12417"/>
    </source>
</evidence>
<reference evidence="3" key="2">
    <citation type="submission" date="2015-01" db="EMBL/GenBank/DDBJ databases">
        <title>Evolutionary Origins and Diversification of the Mycorrhizal Mutualists.</title>
        <authorList>
            <consortium name="DOE Joint Genome Institute"/>
            <consortium name="Mycorrhizal Genomics Consortium"/>
            <person name="Kohler A."/>
            <person name="Kuo A."/>
            <person name="Nagy L.G."/>
            <person name="Floudas D."/>
            <person name="Copeland A."/>
            <person name="Barry K.W."/>
            <person name="Cichocki N."/>
            <person name="Veneault-Fourrey C."/>
            <person name="LaButti K."/>
            <person name="Lindquist E.A."/>
            <person name="Lipzen A."/>
            <person name="Lundell T."/>
            <person name="Morin E."/>
            <person name="Murat C."/>
            <person name="Riley R."/>
            <person name="Ohm R."/>
            <person name="Sun H."/>
            <person name="Tunlid A."/>
            <person name="Henrissat B."/>
            <person name="Grigoriev I.V."/>
            <person name="Hibbett D.S."/>
            <person name="Martin F."/>
        </authorList>
    </citation>
    <scope>NUCLEOTIDE SEQUENCE [LARGE SCALE GENOMIC DNA]</scope>
    <source>
        <strain evidence="3">h7</strain>
    </source>
</reference>
<dbReference type="OrthoDB" id="2993351at2759"/>
<dbReference type="EMBL" id="KN831776">
    <property type="protein sequence ID" value="KIM43226.1"/>
    <property type="molecule type" value="Genomic_DNA"/>
</dbReference>
<dbReference type="PANTHER" id="PTHR40780:SF2">
    <property type="entry name" value="DUF3669 DOMAIN-CONTAINING PROTEIN"/>
    <property type="match status" value="1"/>
</dbReference>
<dbReference type="PANTHER" id="PTHR40780">
    <property type="entry name" value="DUF3669 DOMAIN-CONTAINING PROTEIN"/>
    <property type="match status" value="1"/>
</dbReference>
<gene>
    <name evidence="2" type="ORF">M413DRAFT_9956</name>
</gene>
<feature type="domain" description="DUF3669" evidence="1">
    <location>
        <begin position="212"/>
        <end position="245"/>
    </location>
</feature>
<evidence type="ECO:0000313" key="2">
    <source>
        <dbReference type="EMBL" id="KIM43226.1"/>
    </source>
</evidence>
<proteinExistence type="predicted"/>
<accession>A0A0C3CI00</accession>